<accession>A0A7S1PJ99</accession>
<reference evidence="4" key="1">
    <citation type="submission" date="2021-01" db="EMBL/GenBank/DDBJ databases">
        <authorList>
            <person name="Corre E."/>
            <person name="Pelletier E."/>
            <person name="Niang G."/>
            <person name="Scheremetjew M."/>
            <person name="Finn R."/>
            <person name="Kale V."/>
            <person name="Holt S."/>
            <person name="Cochrane G."/>
            <person name="Meng A."/>
            <person name="Brown T."/>
            <person name="Cohen L."/>
        </authorList>
    </citation>
    <scope>NUCLEOTIDE SEQUENCE</scope>
    <source>
        <strain evidence="4">OF101</strain>
    </source>
</reference>
<dbReference type="Gene3D" id="3.10.580.10">
    <property type="entry name" value="CBS-domain"/>
    <property type="match status" value="2"/>
</dbReference>
<keyword evidence="2" id="KW-0129">CBS domain</keyword>
<dbReference type="InterPro" id="IPR046342">
    <property type="entry name" value="CBS_dom_sf"/>
</dbReference>
<evidence type="ECO:0000256" key="1">
    <source>
        <dbReference type="ARBA" id="ARBA00022737"/>
    </source>
</evidence>
<keyword evidence="1" id="KW-0677">Repeat</keyword>
<gene>
    <name evidence="4" type="ORF">ACAT0790_LOCUS1379</name>
</gene>
<protein>
    <recommendedName>
        <fullName evidence="3">CBS domain-containing protein</fullName>
    </recommendedName>
</protein>
<sequence>MSLPISAFLPLLVPKRLGRQSVGELTFDEDTPVHEVVRVMIRKHFRWVVVRYRSGRYEFFDYMDINHRLVMMSKRMDSGSRLASAMMAVRSMAVGSIANCSGYCKFVPVGPSTCLRDILKLICGSGRGNGGRADVHRVPIVKEGGEVIEVFSCLSFLELAMRFPGPKAVLKSRSARIFDCRDTLMEVSVQHDTTVLHGLQVMDAQHLTICPASSRELSGDMGGVVVVGVISVSDLKWVLQTGNYAILDGSADKFLSWRNDVIASAEPELSVQRSLGRYKCVSVGAEDSLYALAQTILSSRLRRLFLSSEEIARIVGVVSSRDILVETFGQLELQSSLLEESIPRSLSNSLLPSLPPA</sequence>
<dbReference type="PANTHER" id="PTHR13780">
    <property type="entry name" value="AMP-ACTIVATED PROTEIN KINASE, GAMMA REGULATORY SUBUNIT"/>
    <property type="match status" value="1"/>
</dbReference>
<proteinExistence type="predicted"/>
<evidence type="ECO:0000259" key="3">
    <source>
        <dbReference type="Pfam" id="PF00571"/>
    </source>
</evidence>
<name>A0A7S1PJ99_ALECA</name>
<dbReference type="InterPro" id="IPR050511">
    <property type="entry name" value="AMPK_gamma/SDS23_families"/>
</dbReference>
<dbReference type="EMBL" id="HBGE01002231">
    <property type="protein sequence ID" value="CAD9088038.1"/>
    <property type="molecule type" value="Transcribed_RNA"/>
</dbReference>
<organism evidence="4">
    <name type="scientific">Alexandrium catenella</name>
    <name type="common">Red tide dinoflagellate</name>
    <name type="synonym">Gonyaulax catenella</name>
    <dbReference type="NCBI Taxonomy" id="2925"/>
    <lineage>
        <taxon>Eukaryota</taxon>
        <taxon>Sar</taxon>
        <taxon>Alveolata</taxon>
        <taxon>Dinophyceae</taxon>
        <taxon>Gonyaulacales</taxon>
        <taxon>Pyrocystaceae</taxon>
        <taxon>Alexandrium</taxon>
    </lineage>
</organism>
<feature type="domain" description="CBS" evidence="3">
    <location>
        <begin position="279"/>
        <end position="324"/>
    </location>
</feature>
<dbReference type="SUPFAM" id="SSF54631">
    <property type="entry name" value="CBS-domain pair"/>
    <property type="match status" value="2"/>
</dbReference>
<dbReference type="Pfam" id="PF00571">
    <property type="entry name" value="CBS"/>
    <property type="match status" value="1"/>
</dbReference>
<dbReference type="AlphaFoldDB" id="A0A7S1PJ99"/>
<evidence type="ECO:0000256" key="2">
    <source>
        <dbReference type="ARBA" id="ARBA00023122"/>
    </source>
</evidence>
<evidence type="ECO:0000313" key="4">
    <source>
        <dbReference type="EMBL" id="CAD9088038.1"/>
    </source>
</evidence>
<dbReference type="InterPro" id="IPR000644">
    <property type="entry name" value="CBS_dom"/>
</dbReference>